<keyword evidence="3" id="KW-1185">Reference proteome</keyword>
<reference evidence="3" key="1">
    <citation type="journal article" date="2019" name="Int. J. Syst. Evol. Microbiol.">
        <title>The Global Catalogue of Microorganisms (GCM) 10K type strain sequencing project: providing services to taxonomists for standard genome sequencing and annotation.</title>
        <authorList>
            <consortium name="The Broad Institute Genomics Platform"/>
            <consortium name="The Broad Institute Genome Sequencing Center for Infectious Disease"/>
            <person name="Wu L."/>
            <person name="Ma J."/>
        </authorList>
    </citation>
    <scope>NUCLEOTIDE SEQUENCE [LARGE SCALE GENOMIC DNA]</scope>
    <source>
        <strain evidence="3">TISTR 1827</strain>
    </source>
</reference>
<keyword evidence="1" id="KW-0812">Transmembrane</keyword>
<keyword evidence="1" id="KW-1133">Transmembrane helix</keyword>
<feature type="transmembrane region" description="Helical" evidence="1">
    <location>
        <begin position="39"/>
        <end position="56"/>
    </location>
</feature>
<evidence type="ECO:0000313" key="2">
    <source>
        <dbReference type="EMBL" id="MFD2658843.1"/>
    </source>
</evidence>
<dbReference type="RefSeq" id="WP_379268764.1">
    <property type="nucleotide sequence ID" value="NZ_JBHUMY010000001.1"/>
</dbReference>
<feature type="transmembrane region" description="Helical" evidence="1">
    <location>
        <begin position="6"/>
        <end position="27"/>
    </location>
</feature>
<sequence length="57" mass="6395">MLDQLFVIFFGLLSLFLGFRFFTIAMVDLGETLKGRVSGVLAVGFFIIMIVTKYQIG</sequence>
<dbReference type="EMBL" id="JBHUMY010000001">
    <property type="protein sequence ID" value="MFD2658843.1"/>
    <property type="molecule type" value="Genomic_DNA"/>
</dbReference>
<comment type="caution">
    <text evidence="2">The sequence shown here is derived from an EMBL/GenBank/DDBJ whole genome shotgun (WGS) entry which is preliminary data.</text>
</comment>
<keyword evidence="1" id="KW-0472">Membrane</keyword>
<gene>
    <name evidence="2" type="ORF">ACFSW5_01025</name>
</gene>
<proteinExistence type="predicted"/>
<protein>
    <submittedName>
        <fullName evidence="2">Uncharacterized protein</fullName>
    </submittedName>
</protein>
<evidence type="ECO:0000256" key="1">
    <source>
        <dbReference type="SAM" id="Phobius"/>
    </source>
</evidence>
<organism evidence="2 3">
    <name type="scientific">Paenibacillus thailandensis</name>
    <dbReference type="NCBI Taxonomy" id="393250"/>
    <lineage>
        <taxon>Bacteria</taxon>
        <taxon>Bacillati</taxon>
        <taxon>Bacillota</taxon>
        <taxon>Bacilli</taxon>
        <taxon>Bacillales</taxon>
        <taxon>Paenibacillaceae</taxon>
        <taxon>Paenibacillus</taxon>
    </lineage>
</organism>
<name>A0ABW5QR16_9BACL</name>
<dbReference type="Proteomes" id="UP001597493">
    <property type="component" value="Unassembled WGS sequence"/>
</dbReference>
<accession>A0ABW5QR16</accession>
<evidence type="ECO:0000313" key="3">
    <source>
        <dbReference type="Proteomes" id="UP001597493"/>
    </source>
</evidence>